<dbReference type="PANTHER" id="PTHR24359">
    <property type="entry name" value="SERINE/THREONINE-PROTEIN KINASE SBK1"/>
    <property type="match status" value="1"/>
</dbReference>
<feature type="compositionally biased region" description="Basic and acidic residues" evidence="1">
    <location>
        <begin position="706"/>
        <end position="721"/>
    </location>
</feature>
<feature type="region of interest" description="Disordered" evidence="1">
    <location>
        <begin position="640"/>
        <end position="679"/>
    </location>
</feature>
<feature type="domain" description="Protein kinase" evidence="2">
    <location>
        <begin position="183"/>
        <end position="529"/>
    </location>
</feature>
<dbReference type="SUPFAM" id="SSF56112">
    <property type="entry name" value="Protein kinase-like (PK-like)"/>
    <property type="match status" value="1"/>
</dbReference>
<protein>
    <recommendedName>
        <fullName evidence="2">Protein kinase domain-containing protein</fullName>
    </recommendedName>
</protein>
<feature type="region of interest" description="Disordered" evidence="1">
    <location>
        <begin position="702"/>
        <end position="765"/>
    </location>
</feature>
<evidence type="ECO:0000259" key="2">
    <source>
        <dbReference type="PROSITE" id="PS50011"/>
    </source>
</evidence>
<dbReference type="PANTHER" id="PTHR24359:SF1">
    <property type="entry name" value="INHIBITOR OF NUCLEAR FACTOR KAPPA-B KINASE EPSILON SUBUNIT HOMOLOG 1-RELATED"/>
    <property type="match status" value="1"/>
</dbReference>
<feature type="compositionally biased region" description="Low complexity" evidence="1">
    <location>
        <begin position="858"/>
        <end position="874"/>
    </location>
</feature>
<evidence type="ECO:0000256" key="1">
    <source>
        <dbReference type="SAM" id="MobiDB-lite"/>
    </source>
</evidence>
<gene>
    <name evidence="3" type="ORF">FB567DRAFT_350206</name>
</gene>
<feature type="compositionally biased region" description="Polar residues" evidence="1">
    <location>
        <begin position="814"/>
        <end position="837"/>
    </location>
</feature>
<proteinExistence type="predicted"/>
<sequence length="1301" mass="146344">MAAQHQQHSPTLAEFRQLLRTKWTSQVACQDNCHDPEAPCPDRRFVHVAELEKWWKRTASDSASQRKLDRLFDEHPLGEPNQLFQDSAGYGNACLRVLSLLLEHDLGHYIKRFYDSNMHDRYLERGEGYQVLRSNLNKIIPTLSDVDKIIQVFHNAKWAYCPLEFTFHMDKNLQGTEVVVPFCRKIRLGDKGATASIYGVAVQTNLIRDDALRDALKQSVVNDPEFGECYQMALKSYIGNKESIYELERNAFSGLNINAQVPIVRCLGCYSHDYGEGVVSEDPEERKTYNLLLEFGEQDLYEYWADETNIPPVRAEEIIGFWKSLFEVAKAIRHVHNLEIPRERGLPRKFHGWHADIKPDNILRVHGQFKLADFGLSKFAPVTTSERVPTEFINGFTDTYSAPEVTRAKRPDGTISEVTQSIDTWSFGCVLSVAATWVVLGFQGVRQYEKLRRLSPSNNKNGKTYDRFHNGIEVLPEVRRWHDYLRGHLRCSDTMTPHVLRLVENNMLQTSVRDRLAMTSLCSQLESLVRMAKSEIANLDEFSRNTDDAVLRALLEINNDAERQISSKPKSTLLNQTPAPSQPIETLRSSQKCNKVERLKSIPLGHTTYRTPIIMEELSNHVFIEKNGEKPIGGTHEGAITHSPVHDHSASEFPEVEREEKPRHPGLEHKSRDEYDASQKTGYGLVEASRPKDLDVATAGIGESSRQAHGDRATRNYESIRRGKQPVQSHNRNNNDFSYHFNGSPQHPAHTTGGAQSDGPQSAPDILGRVISSANARDQTLERAKPTTSAGIDFLSNVQTHPITHHPVHEPPNIVSSHSYTNKSPSTSSPQYPQEQYSGGYVRPYYAPSATEIAVPMARSTSASSKEQSQAQQSHGGYVPQLANPMPRRTQSGRGEVYELNSNRTPQGSPGIPQPGIFITQATEIGSSDIIAASTPSPLFATASQTLNRNQAPGMTRSSYYVNLPTSPLELPYPICEARRQVDAETPKGVRTAMKGLLGREQRKADKSLAETYGDKREIIFVVDNGASMLRHWPIVIFIAETLAKKASGLDKDGLDLVFTIDDAEHHRFGLKGEEGRERFRKALHAAQPDNSDSMEHHTDMHHTLSEIVKRWTDKGCKPTTLIVLTDGVWKRTMASLVENVIINLASDVTKNQRAGKRKFGIQFIRFDECCVEKLTKLDDELCKDRGLGDIVDHCSWRATIDKMFKGSITGEHDELNSQELGIPYDYDELIALFRKFNENSESMKLAALLAPTPSHSSLSRSSSGRSSSPGNRYRDSAPLERTSSQRRESWQSHSRQPFSA</sequence>
<feature type="compositionally biased region" description="Low complexity" evidence="1">
    <location>
        <begin position="1255"/>
        <end position="1269"/>
    </location>
</feature>
<dbReference type="OrthoDB" id="9992527at2759"/>
<name>A0A8K0R8P6_9PLEO</name>
<feature type="compositionally biased region" description="Polar residues" evidence="1">
    <location>
        <begin position="1292"/>
        <end position="1301"/>
    </location>
</feature>
<feature type="region of interest" description="Disordered" evidence="1">
    <location>
        <begin position="802"/>
        <end position="840"/>
    </location>
</feature>
<accession>A0A8K0R8P6</accession>
<feature type="region of interest" description="Disordered" evidence="1">
    <location>
        <begin position="566"/>
        <end position="588"/>
    </location>
</feature>
<dbReference type="GO" id="GO:0005524">
    <property type="term" value="F:ATP binding"/>
    <property type="evidence" value="ECO:0007669"/>
    <property type="project" value="InterPro"/>
</dbReference>
<reference evidence="3" key="1">
    <citation type="journal article" date="2021" name="Nat. Commun.">
        <title>Genetic determinants of endophytism in the Arabidopsis root mycobiome.</title>
        <authorList>
            <person name="Mesny F."/>
            <person name="Miyauchi S."/>
            <person name="Thiergart T."/>
            <person name="Pickel B."/>
            <person name="Atanasova L."/>
            <person name="Karlsson M."/>
            <person name="Huettel B."/>
            <person name="Barry K.W."/>
            <person name="Haridas S."/>
            <person name="Chen C."/>
            <person name="Bauer D."/>
            <person name="Andreopoulos W."/>
            <person name="Pangilinan J."/>
            <person name="LaButti K."/>
            <person name="Riley R."/>
            <person name="Lipzen A."/>
            <person name="Clum A."/>
            <person name="Drula E."/>
            <person name="Henrissat B."/>
            <person name="Kohler A."/>
            <person name="Grigoriev I.V."/>
            <person name="Martin F.M."/>
            <person name="Hacquard S."/>
        </authorList>
    </citation>
    <scope>NUCLEOTIDE SEQUENCE</scope>
    <source>
        <strain evidence="3">MPI-SDFR-AT-0120</strain>
    </source>
</reference>
<dbReference type="GO" id="GO:0004674">
    <property type="term" value="F:protein serine/threonine kinase activity"/>
    <property type="evidence" value="ECO:0007669"/>
    <property type="project" value="TreeGrafter"/>
</dbReference>
<dbReference type="SMART" id="SM00220">
    <property type="entry name" value="S_TKc"/>
    <property type="match status" value="1"/>
</dbReference>
<keyword evidence="4" id="KW-1185">Reference proteome</keyword>
<dbReference type="Proteomes" id="UP000813461">
    <property type="component" value="Unassembled WGS sequence"/>
</dbReference>
<feature type="compositionally biased region" description="Polar residues" evidence="1">
    <location>
        <begin position="726"/>
        <end position="745"/>
    </location>
</feature>
<dbReference type="SUPFAM" id="SSF53300">
    <property type="entry name" value="vWA-like"/>
    <property type="match status" value="1"/>
</dbReference>
<feature type="region of interest" description="Disordered" evidence="1">
    <location>
        <begin position="1254"/>
        <end position="1301"/>
    </location>
</feature>
<dbReference type="InterPro" id="IPR036465">
    <property type="entry name" value="vWFA_dom_sf"/>
</dbReference>
<organism evidence="3 4">
    <name type="scientific">Paraphoma chrysanthemicola</name>
    <dbReference type="NCBI Taxonomy" id="798071"/>
    <lineage>
        <taxon>Eukaryota</taxon>
        <taxon>Fungi</taxon>
        <taxon>Dikarya</taxon>
        <taxon>Ascomycota</taxon>
        <taxon>Pezizomycotina</taxon>
        <taxon>Dothideomycetes</taxon>
        <taxon>Pleosporomycetidae</taxon>
        <taxon>Pleosporales</taxon>
        <taxon>Pleosporineae</taxon>
        <taxon>Phaeosphaeriaceae</taxon>
        <taxon>Paraphoma</taxon>
    </lineage>
</organism>
<dbReference type="EMBL" id="JAGMVJ010000009">
    <property type="protein sequence ID" value="KAH7087652.1"/>
    <property type="molecule type" value="Genomic_DNA"/>
</dbReference>
<evidence type="ECO:0000313" key="4">
    <source>
        <dbReference type="Proteomes" id="UP000813461"/>
    </source>
</evidence>
<dbReference type="InterPro" id="IPR011009">
    <property type="entry name" value="Kinase-like_dom_sf"/>
</dbReference>
<evidence type="ECO:0000313" key="3">
    <source>
        <dbReference type="EMBL" id="KAH7087652.1"/>
    </source>
</evidence>
<dbReference type="Gene3D" id="1.10.510.10">
    <property type="entry name" value="Transferase(Phosphotransferase) domain 1"/>
    <property type="match status" value="1"/>
</dbReference>
<dbReference type="Pfam" id="PF00069">
    <property type="entry name" value="Pkinase"/>
    <property type="match status" value="1"/>
</dbReference>
<feature type="compositionally biased region" description="Basic and acidic residues" evidence="1">
    <location>
        <begin position="644"/>
        <end position="677"/>
    </location>
</feature>
<dbReference type="PROSITE" id="PS50011">
    <property type="entry name" value="PROTEIN_KINASE_DOM"/>
    <property type="match status" value="1"/>
</dbReference>
<feature type="region of interest" description="Disordered" evidence="1">
    <location>
        <begin position="857"/>
        <end position="892"/>
    </location>
</feature>
<dbReference type="InterPro" id="IPR000719">
    <property type="entry name" value="Prot_kinase_dom"/>
</dbReference>
<comment type="caution">
    <text evidence="3">The sequence shown here is derived from an EMBL/GenBank/DDBJ whole genome shotgun (WGS) entry which is preliminary data.</text>
</comment>
<feature type="compositionally biased region" description="Basic and acidic residues" evidence="1">
    <location>
        <begin position="1273"/>
        <end position="1291"/>
    </location>
</feature>